<dbReference type="Pfam" id="PF00072">
    <property type="entry name" value="Response_reg"/>
    <property type="match status" value="1"/>
</dbReference>
<evidence type="ECO:0000256" key="2">
    <source>
        <dbReference type="PROSITE-ProRule" id="PRU00169"/>
    </source>
</evidence>
<feature type="domain" description="Response regulatory" evidence="3">
    <location>
        <begin position="23"/>
        <end position="136"/>
    </location>
</feature>
<feature type="modified residue" description="4-aspartylphosphate" evidence="2">
    <location>
        <position position="72"/>
    </location>
</feature>
<proteinExistence type="predicted"/>
<protein>
    <submittedName>
        <fullName evidence="4">Response regulator receiver domain-containing protein</fullName>
    </submittedName>
</protein>
<dbReference type="PROSITE" id="PS50110">
    <property type="entry name" value="RESPONSE_REGULATORY"/>
    <property type="match status" value="1"/>
</dbReference>
<dbReference type="PANTHER" id="PTHR44591:SF3">
    <property type="entry name" value="RESPONSE REGULATORY DOMAIN-CONTAINING PROTEIN"/>
    <property type="match status" value="1"/>
</dbReference>
<dbReference type="EMBL" id="FNEB01000003">
    <property type="protein sequence ID" value="SDI46495.1"/>
    <property type="molecule type" value="Genomic_DNA"/>
</dbReference>
<reference evidence="4 5" key="1">
    <citation type="submission" date="2016-10" db="EMBL/GenBank/DDBJ databases">
        <authorList>
            <person name="de Groot N.N."/>
        </authorList>
    </citation>
    <scope>NUCLEOTIDE SEQUENCE [LARGE SCALE GENOMIC DNA]</scope>
    <source>
        <strain evidence="4 5">DSM 28010</strain>
    </source>
</reference>
<dbReference type="OrthoDB" id="7831674at2"/>
<dbReference type="InterPro" id="IPR001789">
    <property type="entry name" value="Sig_transdc_resp-reg_receiver"/>
</dbReference>
<dbReference type="InterPro" id="IPR050595">
    <property type="entry name" value="Bact_response_regulator"/>
</dbReference>
<dbReference type="SUPFAM" id="SSF52172">
    <property type="entry name" value="CheY-like"/>
    <property type="match status" value="1"/>
</dbReference>
<evidence type="ECO:0000313" key="4">
    <source>
        <dbReference type="EMBL" id="SDI46495.1"/>
    </source>
</evidence>
<dbReference type="STRING" id="490829.SAMN05421850_10324"/>
<keyword evidence="5" id="KW-1185">Reference proteome</keyword>
<sequence>MDDRHFLPAAPLPSANRPLLGLTVLVVEDSVFACEALRLMCLRSGARLRRADCLRSARRHLQVYRPSAVIVDLGLPDGPGTELIDELNRARPRVGVILATSGDEMARATASAAGADGFLPKPLNSLAKFQDAFLSRLPADRQPAGPRLLRDQVIEPDLAAFRDDMAHAADILEDDISDSMLDYALQFLHGVALSAGDGALMQASQSLARARSEGTVTHAGRAHLAGLVHDRLRDRVAI</sequence>
<dbReference type="Gene3D" id="3.40.50.2300">
    <property type="match status" value="1"/>
</dbReference>
<dbReference type="CDD" id="cd00156">
    <property type="entry name" value="REC"/>
    <property type="match status" value="1"/>
</dbReference>
<gene>
    <name evidence="4" type="ORF">SAMN05421850_10324</name>
</gene>
<dbReference type="InterPro" id="IPR011006">
    <property type="entry name" value="CheY-like_superfamily"/>
</dbReference>
<evidence type="ECO:0000259" key="3">
    <source>
        <dbReference type="PROSITE" id="PS50110"/>
    </source>
</evidence>
<name>A0A1G8KSP2_9RHOB</name>
<dbReference type="SMART" id="SM00448">
    <property type="entry name" value="REC"/>
    <property type="match status" value="1"/>
</dbReference>
<keyword evidence="1 2" id="KW-0597">Phosphoprotein</keyword>
<organism evidence="4 5">
    <name type="scientific">Lutimaribacter saemankumensis</name>
    <dbReference type="NCBI Taxonomy" id="490829"/>
    <lineage>
        <taxon>Bacteria</taxon>
        <taxon>Pseudomonadati</taxon>
        <taxon>Pseudomonadota</taxon>
        <taxon>Alphaproteobacteria</taxon>
        <taxon>Rhodobacterales</taxon>
        <taxon>Roseobacteraceae</taxon>
        <taxon>Lutimaribacter</taxon>
    </lineage>
</organism>
<accession>A0A1G8KSP2</accession>
<evidence type="ECO:0000256" key="1">
    <source>
        <dbReference type="ARBA" id="ARBA00022553"/>
    </source>
</evidence>
<dbReference type="GO" id="GO:0000160">
    <property type="term" value="P:phosphorelay signal transduction system"/>
    <property type="evidence" value="ECO:0007669"/>
    <property type="project" value="InterPro"/>
</dbReference>
<dbReference type="Proteomes" id="UP000199340">
    <property type="component" value="Unassembled WGS sequence"/>
</dbReference>
<evidence type="ECO:0000313" key="5">
    <source>
        <dbReference type="Proteomes" id="UP000199340"/>
    </source>
</evidence>
<dbReference type="PANTHER" id="PTHR44591">
    <property type="entry name" value="STRESS RESPONSE REGULATOR PROTEIN 1"/>
    <property type="match status" value="1"/>
</dbReference>
<dbReference type="AlphaFoldDB" id="A0A1G8KSP2"/>
<dbReference type="RefSeq" id="WP_090027997.1">
    <property type="nucleotide sequence ID" value="NZ_FNEB01000003.1"/>
</dbReference>